<feature type="compositionally biased region" description="Low complexity" evidence="3">
    <location>
        <begin position="11"/>
        <end position="35"/>
    </location>
</feature>
<dbReference type="OrthoDB" id="19091at2759"/>
<dbReference type="GO" id="GO:0045332">
    <property type="term" value="P:phospholipid translocation"/>
    <property type="evidence" value="ECO:0007669"/>
    <property type="project" value="TreeGrafter"/>
</dbReference>
<feature type="region of interest" description="Disordered" evidence="3">
    <location>
        <begin position="178"/>
        <end position="212"/>
    </location>
</feature>
<comment type="similarity">
    <text evidence="1">Belongs to the TRIAP1/MDM35 family.</text>
</comment>
<evidence type="ECO:0000256" key="3">
    <source>
        <dbReference type="SAM" id="MobiDB-lite"/>
    </source>
</evidence>
<dbReference type="Pfam" id="PF05254">
    <property type="entry name" value="UPF0203"/>
    <property type="match status" value="2"/>
</dbReference>
<dbReference type="AlphaFoldDB" id="A0A5C3EN39"/>
<dbReference type="GO" id="GO:1990050">
    <property type="term" value="F:phosphatidic acid transfer activity"/>
    <property type="evidence" value="ECO:0007669"/>
    <property type="project" value="TreeGrafter"/>
</dbReference>
<dbReference type="InterPro" id="IPR007918">
    <property type="entry name" value="MDM35_apoptosis"/>
</dbReference>
<evidence type="ECO:0000256" key="2">
    <source>
        <dbReference type="ARBA" id="ARBA00023157"/>
    </source>
</evidence>
<dbReference type="GO" id="GO:0005829">
    <property type="term" value="C:cytosol"/>
    <property type="evidence" value="ECO:0007669"/>
    <property type="project" value="TreeGrafter"/>
</dbReference>
<name>A0A5C3EN39_9BASI</name>
<gene>
    <name evidence="4" type="ORF">UTRI_06654_B</name>
</gene>
<evidence type="ECO:0000313" key="5">
    <source>
        <dbReference type="Proteomes" id="UP000324022"/>
    </source>
</evidence>
<feature type="compositionally biased region" description="Basic and acidic residues" evidence="3">
    <location>
        <begin position="1"/>
        <end position="10"/>
    </location>
</feature>
<evidence type="ECO:0000256" key="1">
    <source>
        <dbReference type="ARBA" id="ARBA00006196"/>
    </source>
</evidence>
<feature type="region of interest" description="Disordered" evidence="3">
    <location>
        <begin position="87"/>
        <end position="141"/>
    </location>
</feature>
<feature type="compositionally biased region" description="Low complexity" evidence="3">
    <location>
        <begin position="90"/>
        <end position="134"/>
    </location>
</feature>
<dbReference type="PANTHER" id="PTHR46403:SF1">
    <property type="entry name" value="TP53-REGULATED INHIBITOR OF APOPTOSIS 1"/>
    <property type="match status" value="1"/>
</dbReference>
<reference evidence="4 5" key="1">
    <citation type="submission" date="2018-03" db="EMBL/GenBank/DDBJ databases">
        <authorList>
            <person name="Guldener U."/>
        </authorList>
    </citation>
    <scope>NUCLEOTIDE SEQUENCE [LARGE SCALE GENOMIC DNA]</scope>
    <source>
        <strain evidence="4 5">NBRC100155</strain>
    </source>
</reference>
<feature type="compositionally biased region" description="Basic and acidic residues" evidence="3">
    <location>
        <begin position="178"/>
        <end position="197"/>
    </location>
</feature>
<sequence length="212" mass="23006">MFFSKSKEQPAEAMSTSTASTSTSSIPAAPSGIPTDETEWQTKGGAGLGAICSLSSECTPLKHRYDSCFNLWFKDYLTIGDDQIRDQQRQSEASSSGAVPSTSSASSASSGIKKKSSWFSDSASSSTASTNASSIGETDIESRKQAIMERYDRDCGKLFKEYQACVKKAVTDRGLDDLIKQARKENPFPFDHQRQSDPRANNPPFPFPAAKD</sequence>
<dbReference type="EMBL" id="OOIN01000042">
    <property type="protein sequence ID" value="SPO31932.1"/>
    <property type="molecule type" value="Genomic_DNA"/>
</dbReference>
<feature type="region of interest" description="Disordered" evidence="3">
    <location>
        <begin position="1"/>
        <end position="42"/>
    </location>
</feature>
<feature type="compositionally biased region" description="Pro residues" evidence="3">
    <location>
        <begin position="201"/>
        <end position="212"/>
    </location>
</feature>
<dbReference type="PANTHER" id="PTHR46403">
    <property type="entry name" value="TP53-REGULATED INHIBITOR OF APOPTOSIS 1"/>
    <property type="match status" value="1"/>
</dbReference>
<organism evidence="4 5">
    <name type="scientific">Ustilago trichophora</name>
    <dbReference type="NCBI Taxonomy" id="86804"/>
    <lineage>
        <taxon>Eukaryota</taxon>
        <taxon>Fungi</taxon>
        <taxon>Dikarya</taxon>
        <taxon>Basidiomycota</taxon>
        <taxon>Ustilaginomycotina</taxon>
        <taxon>Ustilaginomycetes</taxon>
        <taxon>Ustilaginales</taxon>
        <taxon>Ustilaginaceae</taxon>
        <taxon>Ustilago</taxon>
    </lineage>
</organism>
<proteinExistence type="inferred from homology"/>
<keyword evidence="2" id="KW-1015">Disulfide bond</keyword>
<protein>
    <submittedName>
        <fullName evidence="4">Uncharacterized protein</fullName>
    </submittedName>
</protein>
<keyword evidence="5" id="KW-1185">Reference proteome</keyword>
<dbReference type="GO" id="GO:0005634">
    <property type="term" value="C:nucleus"/>
    <property type="evidence" value="ECO:0007669"/>
    <property type="project" value="TreeGrafter"/>
</dbReference>
<accession>A0A5C3EN39</accession>
<evidence type="ECO:0000313" key="4">
    <source>
        <dbReference type="EMBL" id="SPO31932.1"/>
    </source>
</evidence>
<dbReference type="GO" id="GO:0005758">
    <property type="term" value="C:mitochondrial intermembrane space"/>
    <property type="evidence" value="ECO:0007669"/>
    <property type="project" value="TreeGrafter"/>
</dbReference>
<dbReference type="Proteomes" id="UP000324022">
    <property type="component" value="Unassembled WGS sequence"/>
</dbReference>